<evidence type="ECO:0000256" key="5">
    <source>
        <dbReference type="ARBA" id="ARBA00022837"/>
    </source>
</evidence>
<comment type="subcellular location">
    <subcellularLocation>
        <location evidence="1">Mitochondrion inner membrane</location>
        <topology evidence="1">Peripheral membrane protein</topology>
        <orientation evidence="1">Intermembrane side</orientation>
    </subcellularLocation>
</comment>
<dbReference type="GO" id="GO:0003954">
    <property type="term" value="F:NADH dehydrogenase activity"/>
    <property type="evidence" value="ECO:0007669"/>
    <property type="project" value="InterPro"/>
</dbReference>
<dbReference type="CDD" id="cd00051">
    <property type="entry name" value="EFh"/>
    <property type="match status" value="1"/>
</dbReference>
<dbReference type="InterPro" id="IPR045024">
    <property type="entry name" value="NDH-2"/>
</dbReference>
<evidence type="ECO:0000256" key="10">
    <source>
        <dbReference type="SAM" id="Phobius"/>
    </source>
</evidence>
<keyword evidence="3" id="KW-0285">Flavoprotein</keyword>
<keyword evidence="8" id="KW-0520">NAD</keyword>
<evidence type="ECO:0000256" key="4">
    <source>
        <dbReference type="ARBA" id="ARBA00022827"/>
    </source>
</evidence>
<feature type="domain" description="EF-hand" evidence="11">
    <location>
        <begin position="461"/>
        <end position="496"/>
    </location>
</feature>
<dbReference type="InterPro" id="IPR036188">
    <property type="entry name" value="FAD/NAD-bd_sf"/>
</dbReference>
<accession>F0ZJ16</accession>
<feature type="region of interest" description="Disordered" evidence="9">
    <location>
        <begin position="372"/>
        <end position="391"/>
    </location>
</feature>
<name>F0ZJ16_DICPU</name>
<dbReference type="Pfam" id="PF22366">
    <property type="entry name" value="NDH2_C"/>
    <property type="match status" value="1"/>
</dbReference>
<dbReference type="GeneID" id="10501371"/>
<dbReference type="OrthoDB" id="3244603at2759"/>
<dbReference type="RefSeq" id="XP_003287409.1">
    <property type="nucleotide sequence ID" value="XM_003287361.1"/>
</dbReference>
<comment type="similarity">
    <text evidence="2">Belongs to the NADH dehydrogenase family.</text>
</comment>
<dbReference type="VEuPathDB" id="AmoebaDB:DICPUDRAFT_78261"/>
<dbReference type="OMA" id="QIPAQKD"/>
<evidence type="ECO:0000256" key="8">
    <source>
        <dbReference type="ARBA" id="ARBA00023027"/>
    </source>
</evidence>
<dbReference type="Pfam" id="PF07992">
    <property type="entry name" value="Pyr_redox_2"/>
    <property type="match status" value="1"/>
</dbReference>
<dbReference type="FunCoup" id="F0ZJ16">
    <property type="interactions" value="1"/>
</dbReference>
<dbReference type="EMBL" id="GL871039">
    <property type="protein sequence ID" value="EGC36034.1"/>
    <property type="molecule type" value="Genomic_DNA"/>
</dbReference>
<dbReference type="PROSITE" id="PS00018">
    <property type="entry name" value="EF_HAND_1"/>
    <property type="match status" value="2"/>
</dbReference>
<dbReference type="InterPro" id="IPR023753">
    <property type="entry name" value="FAD/NAD-binding_dom"/>
</dbReference>
<feature type="compositionally biased region" description="Low complexity" evidence="9">
    <location>
        <begin position="35"/>
        <end position="64"/>
    </location>
</feature>
<keyword evidence="10" id="KW-0472">Membrane</keyword>
<dbReference type="InterPro" id="IPR018247">
    <property type="entry name" value="EF_Hand_1_Ca_BS"/>
</dbReference>
<keyword evidence="4" id="KW-0274">FAD</keyword>
<dbReference type="Gene3D" id="3.50.50.100">
    <property type="match status" value="2"/>
</dbReference>
<dbReference type="PANTHER" id="PTHR43706">
    <property type="entry name" value="NADH DEHYDROGENASE"/>
    <property type="match status" value="1"/>
</dbReference>
<dbReference type="GO" id="GO:0005739">
    <property type="term" value="C:mitochondrion"/>
    <property type="evidence" value="ECO:0000318"/>
    <property type="project" value="GO_Central"/>
</dbReference>
<dbReference type="eggNOG" id="KOG2495">
    <property type="taxonomic scope" value="Eukaryota"/>
</dbReference>
<sequence length="643" mass="72313">MIKQIINPKNYNQVRLLNNSTTTTKFKNIRFCSTTNTNSNNDINNNGFNSEDQNSNNNNDQNNNNEKKSKFFKYSVLGGLTGLGLVATSSLLLDEKVNDNHVISQLEIPRDPKSKKERVIILGTGWSSLAFTQGIDLDKYEIIVISPRNYFLFTPLLTSSAVGSVEVRSIIEPIRRVLFRLTKAHTTYIEAKCTEIDHENNQIVIKSNDGIVAKLPYDQLVIGVGSEPSSFGTKGVEENTIFLKHAMDAHKIRQKIMDCFENASIQKMVPGTTEEDLKNLLHFVLVGGGPTAVEASGSLHDYIKEDLSKMFPHIAQYSKITLIQSADHLLNTYDLKISEYTEGQFQRSGIEVLTNTRAVEVKKDRIVIMKKAHQRPPGEPLKETENPKKGPEVSVPVEIPFGMCVWSTGVGPNDLVRSFCNSIETQKNSRAITTDHQLQVIGIKNKNVYAVGDCSTISQSLLMAKINDLFKEADTNGDNKLSFDEIKVLFSKHSKDYPQLRPYSDGFIEFFNEFDFNKDGFLSLNEFKGLMCKVDSNLTTLPSTAQCANQMGKYLADSFNEKHGKGKDHTVEPFHYKHLGNFAYIGKSNAIADIPDLIKGGGIGVYIMWKFVYLEKQFSFRNKFLVFTDWIKTGLFGRDISRI</sequence>
<dbReference type="SMART" id="SM00054">
    <property type="entry name" value="EFh"/>
    <property type="match status" value="2"/>
</dbReference>
<dbReference type="KEGG" id="dpp:DICPUDRAFT_78261"/>
<gene>
    <name evidence="12" type="ORF">DICPUDRAFT_78261</name>
</gene>
<proteinExistence type="inferred from homology"/>
<dbReference type="GO" id="GO:0005509">
    <property type="term" value="F:calcium ion binding"/>
    <property type="evidence" value="ECO:0007669"/>
    <property type="project" value="InterPro"/>
</dbReference>
<evidence type="ECO:0000256" key="1">
    <source>
        <dbReference type="ARBA" id="ARBA00004137"/>
    </source>
</evidence>
<dbReference type="AlphaFoldDB" id="F0ZJ16"/>
<keyword evidence="5" id="KW-0106">Calcium</keyword>
<dbReference type="InterPro" id="IPR054585">
    <property type="entry name" value="NDH2-like_C"/>
</dbReference>
<dbReference type="Pfam" id="PF13499">
    <property type="entry name" value="EF-hand_7"/>
    <property type="match status" value="1"/>
</dbReference>
<dbReference type="GO" id="GO:0016491">
    <property type="term" value="F:oxidoreductase activity"/>
    <property type="evidence" value="ECO:0000318"/>
    <property type="project" value="GO_Central"/>
</dbReference>
<reference evidence="13" key="1">
    <citation type="journal article" date="2011" name="Genome Biol.">
        <title>Comparative genomics of the social amoebae Dictyostelium discoideum and Dictyostelium purpureum.</title>
        <authorList>
            <consortium name="US DOE Joint Genome Institute (JGI-PGF)"/>
            <person name="Sucgang R."/>
            <person name="Kuo A."/>
            <person name="Tian X."/>
            <person name="Salerno W."/>
            <person name="Parikh A."/>
            <person name="Feasley C.L."/>
            <person name="Dalin E."/>
            <person name="Tu H."/>
            <person name="Huang E."/>
            <person name="Barry K."/>
            <person name="Lindquist E."/>
            <person name="Shapiro H."/>
            <person name="Bruce D."/>
            <person name="Schmutz J."/>
            <person name="Salamov A."/>
            <person name="Fey P."/>
            <person name="Gaudet P."/>
            <person name="Anjard C."/>
            <person name="Babu M.M."/>
            <person name="Basu S."/>
            <person name="Bushmanova Y."/>
            <person name="van der Wel H."/>
            <person name="Katoh-Kurasawa M."/>
            <person name="Dinh C."/>
            <person name="Coutinho P.M."/>
            <person name="Saito T."/>
            <person name="Elias M."/>
            <person name="Schaap P."/>
            <person name="Kay R.R."/>
            <person name="Henrissat B."/>
            <person name="Eichinger L."/>
            <person name="Rivero F."/>
            <person name="Putnam N.H."/>
            <person name="West C.M."/>
            <person name="Loomis W.F."/>
            <person name="Chisholm R.L."/>
            <person name="Shaulsky G."/>
            <person name="Strassmann J.E."/>
            <person name="Queller D.C."/>
            <person name="Kuspa A."/>
            <person name="Grigoriev I.V."/>
        </authorList>
    </citation>
    <scope>NUCLEOTIDE SEQUENCE [LARGE SCALE GENOMIC DNA]</scope>
    <source>
        <strain evidence="13">QSDP1</strain>
    </source>
</reference>
<evidence type="ECO:0000256" key="9">
    <source>
        <dbReference type="SAM" id="MobiDB-lite"/>
    </source>
</evidence>
<keyword evidence="6" id="KW-0809">Transit peptide</keyword>
<keyword evidence="10" id="KW-0812">Transmembrane</keyword>
<evidence type="ECO:0000256" key="3">
    <source>
        <dbReference type="ARBA" id="ARBA00022630"/>
    </source>
</evidence>
<dbReference type="STRING" id="5786.F0ZJ16"/>
<keyword evidence="7" id="KW-0560">Oxidoreductase</keyword>
<dbReference type="SUPFAM" id="SSF51905">
    <property type="entry name" value="FAD/NAD(P)-binding domain"/>
    <property type="match status" value="2"/>
</dbReference>
<feature type="region of interest" description="Disordered" evidence="9">
    <location>
        <begin position="35"/>
        <end position="65"/>
    </location>
</feature>
<keyword evidence="13" id="KW-1185">Reference proteome</keyword>
<dbReference type="GO" id="GO:0005743">
    <property type="term" value="C:mitochondrial inner membrane"/>
    <property type="evidence" value="ECO:0007669"/>
    <property type="project" value="UniProtKB-SubCell"/>
</dbReference>
<evidence type="ECO:0000256" key="2">
    <source>
        <dbReference type="ARBA" id="ARBA00005272"/>
    </source>
</evidence>
<protein>
    <recommendedName>
        <fullName evidence="11">EF-hand domain-containing protein</fullName>
    </recommendedName>
</protein>
<keyword evidence="10" id="KW-1133">Transmembrane helix</keyword>
<feature type="transmembrane region" description="Helical" evidence="10">
    <location>
        <begin position="71"/>
        <end position="93"/>
    </location>
</feature>
<dbReference type="PROSITE" id="PS50222">
    <property type="entry name" value="EF_HAND_2"/>
    <property type="match status" value="2"/>
</dbReference>
<evidence type="ECO:0000256" key="7">
    <source>
        <dbReference type="ARBA" id="ARBA00023002"/>
    </source>
</evidence>
<dbReference type="InterPro" id="IPR011992">
    <property type="entry name" value="EF-hand-dom_pair"/>
</dbReference>
<dbReference type="InterPro" id="IPR002048">
    <property type="entry name" value="EF_hand_dom"/>
</dbReference>
<evidence type="ECO:0000313" key="12">
    <source>
        <dbReference type="EMBL" id="EGC36034.1"/>
    </source>
</evidence>
<feature type="domain" description="EF-hand" evidence="11">
    <location>
        <begin position="502"/>
        <end position="537"/>
    </location>
</feature>
<dbReference type="SUPFAM" id="SSF47473">
    <property type="entry name" value="EF-hand"/>
    <property type="match status" value="1"/>
</dbReference>
<dbReference type="PANTHER" id="PTHR43706:SF51">
    <property type="entry name" value="CALCIUM-BINDING EF-HAND DOMAIN-CONTAINING PROTEIN"/>
    <property type="match status" value="1"/>
</dbReference>
<evidence type="ECO:0000256" key="6">
    <source>
        <dbReference type="ARBA" id="ARBA00022946"/>
    </source>
</evidence>
<organism evidence="12 13">
    <name type="scientific">Dictyostelium purpureum</name>
    <name type="common">Slime mold</name>
    <dbReference type="NCBI Taxonomy" id="5786"/>
    <lineage>
        <taxon>Eukaryota</taxon>
        <taxon>Amoebozoa</taxon>
        <taxon>Evosea</taxon>
        <taxon>Eumycetozoa</taxon>
        <taxon>Dictyostelia</taxon>
        <taxon>Dictyosteliales</taxon>
        <taxon>Dictyosteliaceae</taxon>
        <taxon>Dictyostelium</taxon>
    </lineage>
</organism>
<dbReference type="Proteomes" id="UP000001064">
    <property type="component" value="Unassembled WGS sequence"/>
</dbReference>
<feature type="compositionally biased region" description="Basic and acidic residues" evidence="9">
    <location>
        <begin position="380"/>
        <end position="391"/>
    </location>
</feature>
<evidence type="ECO:0000259" key="11">
    <source>
        <dbReference type="PROSITE" id="PS50222"/>
    </source>
</evidence>
<dbReference type="InParanoid" id="F0ZJ16"/>
<evidence type="ECO:0000313" key="13">
    <source>
        <dbReference type="Proteomes" id="UP000001064"/>
    </source>
</evidence>